<evidence type="ECO:0000313" key="9">
    <source>
        <dbReference type="RefSeq" id="XP_013178073.1"/>
    </source>
</evidence>
<dbReference type="RefSeq" id="XP_013178072.1">
    <property type="nucleotide sequence ID" value="XM_013322618.1"/>
</dbReference>
<dbReference type="PANTHER" id="PTHR23098:SF16">
    <property type="entry name" value="REGULATORY PROTEIN ZESTE"/>
    <property type="match status" value="1"/>
</dbReference>
<dbReference type="GO" id="GO:0005634">
    <property type="term" value="C:nucleus"/>
    <property type="evidence" value="ECO:0007669"/>
    <property type="project" value="TreeGrafter"/>
</dbReference>
<dbReference type="RefSeq" id="XP_013178073.1">
    <property type="nucleotide sequence ID" value="XM_013322619.1"/>
</dbReference>
<comment type="subunit">
    <text evidence="1">Self-associates forming complexes of several hundred monomers.</text>
</comment>
<proteinExistence type="predicted"/>
<evidence type="ECO:0000256" key="6">
    <source>
        <dbReference type="SAM" id="MobiDB-lite"/>
    </source>
</evidence>
<dbReference type="GeneID" id="106125422"/>
<evidence type="ECO:0000256" key="1">
    <source>
        <dbReference type="ARBA" id="ARBA00011764"/>
    </source>
</evidence>
<feature type="domain" description="Myb/SANT-like DNA-binding" evidence="7">
    <location>
        <begin position="40"/>
        <end position="78"/>
    </location>
</feature>
<keyword evidence="3" id="KW-0805">Transcription regulation</keyword>
<comment type="function">
    <text evidence="5">Involved in transvection phenomena (= synapsis-dependent gene expression), where the synaptic pairing of chromosomes carrying genes with which zeste interacts influences the expression of these genes. Zeste binds to DNA and stimulates transcription from a nearby promoter.</text>
</comment>
<dbReference type="PANTHER" id="PTHR23098">
    <property type="entry name" value="AGAP001331-PA-RELATED"/>
    <property type="match status" value="1"/>
</dbReference>
<dbReference type="KEGG" id="pxu:106125422"/>
<evidence type="ECO:0000256" key="5">
    <source>
        <dbReference type="ARBA" id="ARBA00025466"/>
    </source>
</evidence>
<feature type="compositionally biased region" description="Polar residues" evidence="6">
    <location>
        <begin position="162"/>
        <end position="175"/>
    </location>
</feature>
<dbReference type="InterPro" id="IPR028002">
    <property type="entry name" value="Myb_DNA-bind_5"/>
</dbReference>
<evidence type="ECO:0000256" key="3">
    <source>
        <dbReference type="ARBA" id="ARBA00023015"/>
    </source>
</evidence>
<accession>A0AAJ6ZS00</accession>
<protein>
    <recommendedName>
        <fullName evidence="2">Regulatory protein zeste</fullName>
    </recommendedName>
</protein>
<evidence type="ECO:0000313" key="8">
    <source>
        <dbReference type="RefSeq" id="XP_013178072.1"/>
    </source>
</evidence>
<dbReference type="Pfam" id="PF13873">
    <property type="entry name" value="Myb_DNA-bind_5"/>
    <property type="match status" value="1"/>
</dbReference>
<keyword evidence="4" id="KW-0804">Transcription</keyword>
<reference evidence="8 9" key="1">
    <citation type="submission" date="2025-04" db="UniProtKB">
        <authorList>
            <consortium name="RefSeq"/>
        </authorList>
    </citation>
    <scope>IDENTIFICATION</scope>
</reference>
<name>A0AAJ6ZS00_PAPXU</name>
<gene>
    <name evidence="8 9" type="primary">LOC106125422</name>
</gene>
<feature type="compositionally biased region" description="Pro residues" evidence="6">
    <location>
        <begin position="140"/>
        <end position="152"/>
    </location>
</feature>
<evidence type="ECO:0000256" key="2">
    <source>
        <dbReference type="ARBA" id="ARBA00016807"/>
    </source>
</evidence>
<feature type="region of interest" description="Disordered" evidence="6">
    <location>
        <begin position="132"/>
        <end position="202"/>
    </location>
</feature>
<evidence type="ECO:0000256" key="4">
    <source>
        <dbReference type="ARBA" id="ARBA00023163"/>
    </source>
</evidence>
<evidence type="ECO:0000259" key="7">
    <source>
        <dbReference type="Pfam" id="PF13873"/>
    </source>
</evidence>
<dbReference type="Proteomes" id="UP000694872">
    <property type="component" value="Unplaced"/>
</dbReference>
<organism evidence="8">
    <name type="scientific">Papilio xuthus</name>
    <name type="common">Asian swallowtail butterfly</name>
    <dbReference type="NCBI Taxonomy" id="66420"/>
    <lineage>
        <taxon>Eukaryota</taxon>
        <taxon>Metazoa</taxon>
        <taxon>Ecdysozoa</taxon>
        <taxon>Arthropoda</taxon>
        <taxon>Hexapoda</taxon>
        <taxon>Insecta</taxon>
        <taxon>Pterygota</taxon>
        <taxon>Neoptera</taxon>
        <taxon>Endopterygota</taxon>
        <taxon>Lepidoptera</taxon>
        <taxon>Glossata</taxon>
        <taxon>Ditrysia</taxon>
        <taxon>Papilionoidea</taxon>
        <taxon>Papilionidae</taxon>
        <taxon>Papilioninae</taxon>
        <taxon>Papilio</taxon>
    </lineage>
</organism>
<dbReference type="AlphaFoldDB" id="A0AAJ6ZS00"/>
<sequence length="269" mass="30727">MEPRQRTSGVQFAVMLEFMERHGDLSKPECGLQGRHRSTLLWEELAHTLNNIRGGVNKSPDKWKKVWADWKSKTKKKTLMICRQKNGGTNRVVLTPMEERLMAMVGELTVQDLSDVEEQCFNITPTIETDMVSTSQQPCPTLPSPQCSPPHPAAASTPPLPQHQTTVTISPMPSLTSPPSHSDDASPPRRHSGNLSKVDARRRRAINRAPTEFAAIERRRLRLEEKRVRNETRRLDIDEQRLDIERQRNFLLERVVDIADAICQQYLPQ</sequence>